<accession>A0ABV0JLS6</accession>
<keyword evidence="2" id="KW-0378">Hydrolase</keyword>
<gene>
    <name evidence="2" type="ORF">NDI37_07895</name>
</gene>
<dbReference type="InterPro" id="IPR006555">
    <property type="entry name" value="ATP-dep_Helicase_C"/>
</dbReference>
<evidence type="ECO:0000313" key="3">
    <source>
        <dbReference type="Proteomes" id="UP001442494"/>
    </source>
</evidence>
<organism evidence="2 3">
    <name type="scientific">Funiculus sociatus GB2-A5</name>
    <dbReference type="NCBI Taxonomy" id="2933946"/>
    <lineage>
        <taxon>Bacteria</taxon>
        <taxon>Bacillati</taxon>
        <taxon>Cyanobacteriota</taxon>
        <taxon>Cyanophyceae</taxon>
        <taxon>Coleofasciculales</taxon>
        <taxon>Coleofasciculaceae</taxon>
        <taxon>Funiculus</taxon>
    </lineage>
</organism>
<evidence type="ECO:0000313" key="2">
    <source>
        <dbReference type="EMBL" id="MEP0864390.1"/>
    </source>
</evidence>
<dbReference type="InterPro" id="IPR014001">
    <property type="entry name" value="Helicase_ATP-bd"/>
</dbReference>
<keyword evidence="3" id="KW-1185">Reference proteome</keyword>
<dbReference type="InterPro" id="IPR027417">
    <property type="entry name" value="P-loop_NTPase"/>
</dbReference>
<dbReference type="Gene3D" id="3.40.50.300">
    <property type="entry name" value="P-loop containing nucleotide triphosphate hydrolases"/>
    <property type="match status" value="2"/>
</dbReference>
<feature type="domain" description="Helicase ATP-binding" evidence="1">
    <location>
        <begin position="68"/>
        <end position="245"/>
    </location>
</feature>
<keyword evidence="2" id="KW-0347">Helicase</keyword>
<dbReference type="SMART" id="SM00487">
    <property type="entry name" value="DEXDc"/>
    <property type="match status" value="1"/>
</dbReference>
<dbReference type="Pfam" id="PF13307">
    <property type="entry name" value="Helicase_C_2"/>
    <property type="match status" value="1"/>
</dbReference>
<dbReference type="PROSITE" id="PS51192">
    <property type="entry name" value="HELICASE_ATP_BIND_1"/>
    <property type="match status" value="1"/>
</dbReference>
<evidence type="ECO:0000259" key="1">
    <source>
        <dbReference type="PROSITE" id="PS51192"/>
    </source>
</evidence>
<name>A0ABV0JLS6_9CYAN</name>
<keyword evidence="2" id="KW-0547">Nucleotide-binding</keyword>
<dbReference type="Pfam" id="PF04851">
    <property type="entry name" value="ResIII"/>
    <property type="match status" value="1"/>
</dbReference>
<protein>
    <submittedName>
        <fullName evidence="2">DEAD/DEAH box helicase family protein</fullName>
    </submittedName>
</protein>
<dbReference type="EMBL" id="JAMPKK010000012">
    <property type="protein sequence ID" value="MEP0864390.1"/>
    <property type="molecule type" value="Genomic_DNA"/>
</dbReference>
<proteinExistence type="predicted"/>
<dbReference type="SUPFAM" id="SSF52540">
    <property type="entry name" value="P-loop containing nucleoside triphosphate hydrolases"/>
    <property type="match status" value="1"/>
</dbReference>
<dbReference type="InterPro" id="IPR006935">
    <property type="entry name" value="Helicase/UvrB_N"/>
</dbReference>
<keyword evidence="2" id="KW-0067">ATP-binding</keyword>
<comment type="caution">
    <text evidence="2">The sequence shown here is derived from an EMBL/GenBank/DDBJ whole genome shotgun (WGS) entry which is preliminary data.</text>
</comment>
<dbReference type="GO" id="GO:0004386">
    <property type="term" value="F:helicase activity"/>
    <property type="evidence" value="ECO:0007669"/>
    <property type="project" value="UniProtKB-KW"/>
</dbReference>
<dbReference type="SMART" id="SM00491">
    <property type="entry name" value="HELICc2"/>
    <property type="match status" value="1"/>
</dbReference>
<sequence>MDYQKKVPNKRDKNIPRGASVSMVDFKKLRESKTQSIVIEPIEIFRRLPKPPGINDVYISQAQVLEAWFNRRNERDIVIKLHTGGGKTLVGLLIAQSILNEHREPVIYLSPTVQLVRQTLEKAQQYSIPAVTYEKSTDFPDEFLAGKSVLICTYQALFNGRSRFGVRGGSQALMAAAIILDDAHVAFSTMRDMFTLRVDVSSDSDSYTHLTNIFRNDFQMLGKSGTFDDLVSGKENGILEVPYWSWQAKSEQVREFLRNKAEVYKFVWPFLRDNFDYCHCLISRNAFVITPIFPLVDLIPTFTDCPHRIFMSATIGDDSAIVRTFDANPDLVAKPITSNSLAGVSERMILAPELMQLPPDDVLQMLQELSKAMAKQQKVGTVILVPSDATAKQWMDVATFADSTEKVVTYVKELQENKSQGPFVFANRYDGIDLPGSACRLLILSGLPRGSSEYEQYRANTFAGGAELISALAQRIEQGMGRAARGSGDYCVVIVTGKDLTAWLGRSAHLKFLTKSTHAQFEMGQEISRSVTDKEELHETIMRCLNRDKDWMEYHAETLAERTESTEEDKNSLTQVAVERKVFQLMRNGYFEKTIAKLEKHWQEAAGIDEKSRGWLKQLAARAAHYWGKTDLAQKLQQQAYADNTNLLRPQVIPPYVPLMKPGKQAEAIVTQIASYKSLRRGYLSWFNQQVSQLVPEASATQFEQALASLGYMLGFGTQRPDKIYDKGPDVLWLLNDHLGLVIEAKSRKNHDNVLTKKEHGQLLNAEQWFKKEYPNYSCIRVSVHPNIGATKNTVTNDSKALTIEKLNQLITDGRTLLVELCESVVSDDELVVRCEQLLANSTLRPESLIEEYLVSFKDSEE</sequence>
<dbReference type="RefSeq" id="WP_199294782.1">
    <property type="nucleotide sequence ID" value="NZ_JAMPKK010000012.1"/>
</dbReference>
<dbReference type="Proteomes" id="UP001442494">
    <property type="component" value="Unassembled WGS sequence"/>
</dbReference>
<reference evidence="2 3" key="1">
    <citation type="submission" date="2022-04" db="EMBL/GenBank/DDBJ databases">
        <title>Positive selection, recombination, and allopatry shape intraspecific diversity of widespread and dominant cyanobacteria.</title>
        <authorList>
            <person name="Wei J."/>
            <person name="Shu W."/>
            <person name="Hu C."/>
        </authorList>
    </citation>
    <scope>NUCLEOTIDE SEQUENCE [LARGE SCALE GENOMIC DNA]</scope>
    <source>
        <strain evidence="2 3">GB2-A5</strain>
    </source>
</reference>